<dbReference type="InterPro" id="IPR013830">
    <property type="entry name" value="SGNH_hydro"/>
</dbReference>
<evidence type="ECO:0000313" key="4">
    <source>
        <dbReference type="Proteomes" id="UP000003675"/>
    </source>
</evidence>
<dbReference type="eggNOG" id="COG2755">
    <property type="taxonomic scope" value="Bacteria"/>
</dbReference>
<reference evidence="3 5" key="2">
    <citation type="journal article" date="2015" name="Genome Announc.">
        <title>Expanding the biotechnology potential of lactobacilli through comparative genomics of 213 strains and associated genera.</title>
        <authorList>
            <person name="Sun Z."/>
            <person name="Harris H.M."/>
            <person name="McCann A."/>
            <person name="Guo C."/>
            <person name="Argimon S."/>
            <person name="Zhang W."/>
            <person name="Yang X."/>
            <person name="Jeffery I.B."/>
            <person name="Cooney J.C."/>
            <person name="Kagawa T.F."/>
            <person name="Liu W."/>
            <person name="Song Y."/>
            <person name="Salvetti E."/>
            <person name="Wrobel A."/>
            <person name="Rasinkangas P."/>
            <person name="Parkhill J."/>
            <person name="Rea M.C."/>
            <person name="O'Sullivan O."/>
            <person name="Ritari J."/>
            <person name="Douillard F.P."/>
            <person name="Paul Ross R."/>
            <person name="Yang R."/>
            <person name="Briner A.E."/>
            <person name="Felis G.E."/>
            <person name="de Vos W.M."/>
            <person name="Barrangou R."/>
            <person name="Klaenhammer T.R."/>
            <person name="Caufield P.W."/>
            <person name="Cui Y."/>
            <person name="Zhang H."/>
            <person name="O'Toole P.W."/>
        </authorList>
    </citation>
    <scope>NUCLEOTIDE SEQUENCE [LARGE SCALE GENOMIC DNA]</scope>
    <source>
        <strain evidence="3 5">DSM 16041</strain>
    </source>
</reference>
<dbReference type="PANTHER" id="PTHR30383:SF5">
    <property type="entry name" value="SGNH HYDROLASE-TYPE ESTERASE DOMAIN-CONTAINING PROTEIN"/>
    <property type="match status" value="1"/>
</dbReference>
<dbReference type="InterPro" id="IPR051532">
    <property type="entry name" value="Ester_Hydrolysis_Enzymes"/>
</dbReference>
<dbReference type="OrthoDB" id="9801375at2"/>
<sequence length="325" mass="35771">MTQYSPSQLLPLAQRTGRWVTKTIKGHPALYTTNLGSVVRFKVSGTPTVNVNTINNSHPGTPRQVYAWRYDQQPWHRFCAQAQPVELGLPDRKDHLLEIMTAGNSDFDEVWTGQEGFAIRGLDAKDGQLVPAAKRPVVNFIGDSITAGCWVRGKHAAVDYRPESNYVATASDLLEIDGVRIAYSAAGVLRPGTGGVPTAKGFLNRIDAGTTWRVNRPQVVVVNLGVNDRRFAASQFILAYDQFLKQVATTFPDSRLLLLTPFSQTFQREIRQLAASHRLELVNTTGWCPDFTDGLHPNQAGSIAAGRRLAPVLKAALAKTRRPQS</sequence>
<protein>
    <recommendedName>
        <fullName evidence="1">SGNH hydrolase-type esterase domain-containing protein</fullName>
    </recommendedName>
</protein>
<accession>C8P5G4</accession>
<name>C8P5G4_9LACO</name>
<evidence type="ECO:0000313" key="3">
    <source>
        <dbReference type="EMBL" id="KRK58309.1"/>
    </source>
</evidence>
<gene>
    <name evidence="3" type="ORF">FC31_GL000961</name>
    <name evidence="2" type="ORF">HMPREF0494_0558</name>
</gene>
<dbReference type="InterPro" id="IPR037461">
    <property type="entry name" value="CtCE2-like_dom"/>
</dbReference>
<dbReference type="RefSeq" id="WP_007123862.1">
    <property type="nucleotide sequence ID" value="NZ_AZDK01000023.1"/>
</dbReference>
<keyword evidence="5" id="KW-1185">Reference proteome</keyword>
<evidence type="ECO:0000313" key="2">
    <source>
        <dbReference type="EMBL" id="EEW54375.1"/>
    </source>
</evidence>
<dbReference type="Proteomes" id="UP000051883">
    <property type="component" value="Unassembled WGS sequence"/>
</dbReference>
<evidence type="ECO:0000313" key="5">
    <source>
        <dbReference type="Proteomes" id="UP000051883"/>
    </source>
</evidence>
<dbReference type="Proteomes" id="UP000003675">
    <property type="component" value="Unassembled WGS sequence"/>
</dbReference>
<dbReference type="Pfam" id="PF13472">
    <property type="entry name" value="Lipase_GDSL_2"/>
    <property type="match status" value="1"/>
</dbReference>
<dbReference type="SUPFAM" id="SSF52266">
    <property type="entry name" value="SGNH hydrolase"/>
    <property type="match status" value="1"/>
</dbReference>
<proteinExistence type="predicted"/>
<feature type="domain" description="SGNH hydrolase-type esterase" evidence="1">
    <location>
        <begin position="140"/>
        <end position="301"/>
    </location>
</feature>
<reference evidence="2 4" key="1">
    <citation type="submission" date="2009-09" db="EMBL/GenBank/DDBJ databases">
        <authorList>
            <person name="Qin X."/>
            <person name="Bachman B."/>
            <person name="Battles P."/>
            <person name="Bell A."/>
            <person name="Bess C."/>
            <person name="Bickham C."/>
            <person name="Chaboub L."/>
            <person name="Chen D."/>
            <person name="Coyle M."/>
            <person name="Deiros D.R."/>
            <person name="Dinh H."/>
            <person name="Forbes L."/>
            <person name="Fowler G."/>
            <person name="Francisco L."/>
            <person name="Fu Q."/>
            <person name="Gubbala S."/>
            <person name="Hale W."/>
            <person name="Han Y."/>
            <person name="Hemphill L."/>
            <person name="Highlander S.K."/>
            <person name="Hirani K."/>
            <person name="Hogues M."/>
            <person name="Jackson L."/>
            <person name="Jakkamsetti A."/>
            <person name="Javaid M."/>
            <person name="Jiang H."/>
            <person name="Korchina V."/>
            <person name="Kovar C."/>
            <person name="Lara F."/>
            <person name="Lee S."/>
            <person name="Mata R."/>
            <person name="Mathew T."/>
            <person name="Moen C."/>
            <person name="Morales K."/>
            <person name="Munidasa M."/>
            <person name="Nazareth L."/>
            <person name="Ngo R."/>
            <person name="Nguyen L."/>
            <person name="Okwuonu G."/>
            <person name="Ongeri F."/>
            <person name="Patil S."/>
            <person name="Petrosino J."/>
            <person name="Pham C."/>
            <person name="Pham P."/>
            <person name="Pu L.-L."/>
            <person name="Puazo M."/>
            <person name="Raj R."/>
            <person name="Reid J."/>
            <person name="Rouhana J."/>
            <person name="Saada N."/>
            <person name="Shang Y."/>
            <person name="Simmons D."/>
            <person name="Thornton R."/>
            <person name="Warren J."/>
            <person name="Weissenberger G."/>
            <person name="Zhang J."/>
            <person name="Zhang L."/>
            <person name="Zhou C."/>
            <person name="Zhu D."/>
            <person name="Muzny D."/>
            <person name="Worley K."/>
            <person name="Gibbs R."/>
        </authorList>
    </citation>
    <scope>NUCLEOTIDE SEQUENCE [LARGE SCALE GENOMIC DNA]</scope>
    <source>
        <strain evidence="2 4">DSM 16041</strain>
    </source>
</reference>
<dbReference type="EMBL" id="ACLL01000013">
    <property type="protein sequence ID" value="EEW54375.1"/>
    <property type="molecule type" value="Genomic_DNA"/>
</dbReference>
<dbReference type="STRING" id="525309.HMPREF0494_0558"/>
<dbReference type="HOGENOM" id="CLU_870942_0_0_9"/>
<dbReference type="Gene3D" id="3.40.50.1110">
    <property type="entry name" value="SGNH hydrolase"/>
    <property type="match status" value="1"/>
</dbReference>
<dbReference type="PANTHER" id="PTHR30383">
    <property type="entry name" value="THIOESTERASE 1/PROTEASE 1/LYSOPHOSPHOLIPASE L1"/>
    <property type="match status" value="1"/>
</dbReference>
<dbReference type="InterPro" id="IPR036514">
    <property type="entry name" value="SGNH_hydro_sf"/>
</dbReference>
<dbReference type="PATRIC" id="fig|525309.8.peg.970"/>
<evidence type="ECO:0000259" key="1">
    <source>
        <dbReference type="Pfam" id="PF13472"/>
    </source>
</evidence>
<organism evidence="2 4">
    <name type="scientific">Limosilactobacillus antri DSM 16041</name>
    <dbReference type="NCBI Taxonomy" id="525309"/>
    <lineage>
        <taxon>Bacteria</taxon>
        <taxon>Bacillati</taxon>
        <taxon>Bacillota</taxon>
        <taxon>Bacilli</taxon>
        <taxon>Lactobacillales</taxon>
        <taxon>Lactobacillaceae</taxon>
        <taxon>Limosilactobacillus</taxon>
    </lineage>
</organism>
<dbReference type="AlphaFoldDB" id="C8P5G4"/>
<dbReference type="CDD" id="cd01831">
    <property type="entry name" value="Endoglucanase_E_like"/>
    <property type="match status" value="1"/>
</dbReference>
<comment type="caution">
    <text evidence="2">The sequence shown here is derived from an EMBL/GenBank/DDBJ whole genome shotgun (WGS) entry which is preliminary data.</text>
</comment>
<dbReference type="EMBL" id="AZDK01000023">
    <property type="protein sequence ID" value="KRK58309.1"/>
    <property type="molecule type" value="Genomic_DNA"/>
</dbReference>
<dbReference type="GO" id="GO:0004622">
    <property type="term" value="F:phosphatidylcholine lysophospholipase activity"/>
    <property type="evidence" value="ECO:0007669"/>
    <property type="project" value="TreeGrafter"/>
</dbReference>